<comment type="catalytic activity">
    <reaction evidence="20">
        <text>a 5'-end (N(7)-methyl 5'-triphosphoguanosine)-(N(6),2'-O-dimethyladenosine) in U6 snRNA + 2-oxoglutarate + O2 = a 5'-end (N(7)-methyl 5'-triphosphoguanosine)-(2'-O-methyladenosine) in U6 snRNA + formaldehyde + succinate + CO2</text>
        <dbReference type="Rhea" id="RHEA:57904"/>
        <dbReference type="Rhea" id="RHEA-COMP:15030"/>
        <dbReference type="Rhea" id="RHEA-COMP:15031"/>
        <dbReference type="ChEBI" id="CHEBI:15379"/>
        <dbReference type="ChEBI" id="CHEBI:16526"/>
        <dbReference type="ChEBI" id="CHEBI:16810"/>
        <dbReference type="ChEBI" id="CHEBI:16842"/>
        <dbReference type="ChEBI" id="CHEBI:30031"/>
        <dbReference type="ChEBI" id="CHEBI:85958"/>
        <dbReference type="ChEBI" id="CHEBI:85959"/>
    </reaction>
</comment>
<keyword evidence="8" id="KW-0223">Dioxygenase</keyword>
<feature type="compositionally biased region" description="Basic residues" evidence="23">
    <location>
        <begin position="590"/>
        <end position="609"/>
    </location>
</feature>
<dbReference type="GO" id="GO:0006307">
    <property type="term" value="P:DNA alkylation repair"/>
    <property type="evidence" value="ECO:0007669"/>
    <property type="project" value="InterPro"/>
</dbReference>
<evidence type="ECO:0000256" key="4">
    <source>
        <dbReference type="ARBA" id="ARBA00012931"/>
    </source>
</evidence>
<dbReference type="InterPro" id="IPR037151">
    <property type="entry name" value="AlkB-like_sf"/>
</dbReference>
<dbReference type="InterPro" id="IPR032868">
    <property type="entry name" value="FTO"/>
</dbReference>
<dbReference type="GO" id="GO:0005737">
    <property type="term" value="C:cytoplasm"/>
    <property type="evidence" value="ECO:0007669"/>
    <property type="project" value="UniProtKB-SubCell"/>
</dbReference>
<gene>
    <name evidence="25" type="ORF">JKP88DRAFT_346431</name>
</gene>
<comment type="caution">
    <text evidence="25">The sequence shown here is derived from an EMBL/GenBank/DDBJ whole genome shotgun (WGS) entry which is preliminary data.</text>
</comment>
<dbReference type="InterPro" id="IPR024367">
    <property type="entry name" value="FTO_cat_dom"/>
</dbReference>
<evidence type="ECO:0000256" key="11">
    <source>
        <dbReference type="ARBA" id="ARBA00023242"/>
    </source>
</evidence>
<dbReference type="InterPro" id="IPR024366">
    <property type="entry name" value="FTO_C"/>
</dbReference>
<comment type="catalytic activity">
    <reaction evidence="22">
        <text>a 5'-end (N(7)-methyl 5'-triphosphoguanosine)-(N(6),2'-O-dimethyladenosine) in mRNA + 2-oxoglutarate + O2 = a 5'-end (N(7)-methyl 5'-triphosphoguanosine)-(2'-O-methyladenosine) in mRNA + formaldehyde + succinate + CO2</text>
        <dbReference type="Rhea" id="RHEA:57896"/>
        <dbReference type="Rhea" id="RHEA-COMP:11518"/>
        <dbReference type="Rhea" id="RHEA-COMP:11519"/>
        <dbReference type="ChEBI" id="CHEBI:15379"/>
        <dbReference type="ChEBI" id="CHEBI:16526"/>
        <dbReference type="ChEBI" id="CHEBI:16810"/>
        <dbReference type="ChEBI" id="CHEBI:16842"/>
        <dbReference type="ChEBI" id="CHEBI:30031"/>
        <dbReference type="ChEBI" id="CHEBI:85958"/>
        <dbReference type="ChEBI" id="CHEBI:85959"/>
    </reaction>
</comment>
<evidence type="ECO:0000256" key="22">
    <source>
        <dbReference type="ARBA" id="ARBA00049565"/>
    </source>
</evidence>
<dbReference type="GO" id="GO:0008198">
    <property type="term" value="F:ferrous iron binding"/>
    <property type="evidence" value="ECO:0007669"/>
    <property type="project" value="TreeGrafter"/>
</dbReference>
<dbReference type="AlphaFoldDB" id="A0A835ZL97"/>
<dbReference type="Proteomes" id="UP000664859">
    <property type="component" value="Unassembled WGS sequence"/>
</dbReference>
<evidence type="ECO:0000256" key="18">
    <source>
        <dbReference type="ARBA" id="ARBA00047457"/>
    </source>
</evidence>
<evidence type="ECO:0000256" key="12">
    <source>
        <dbReference type="ARBA" id="ARBA00030404"/>
    </source>
</evidence>
<evidence type="ECO:0000256" key="14">
    <source>
        <dbReference type="ARBA" id="ARBA00030557"/>
    </source>
</evidence>
<keyword evidence="10" id="KW-0408">Iron</keyword>
<comment type="subunit">
    <text evidence="17">Monomer. May also exist as homodimer.</text>
</comment>
<comment type="catalytic activity">
    <reaction evidence="19">
        <text>an N(6)-methyladenosine in mRNA + 2-oxoglutarate + O2 = an adenosine in mRNA + formaldehyde + succinate + CO2</text>
        <dbReference type="Rhea" id="RHEA:49520"/>
        <dbReference type="Rhea" id="RHEA-COMP:12414"/>
        <dbReference type="Rhea" id="RHEA-COMP:12417"/>
        <dbReference type="ChEBI" id="CHEBI:15379"/>
        <dbReference type="ChEBI" id="CHEBI:16526"/>
        <dbReference type="ChEBI" id="CHEBI:16810"/>
        <dbReference type="ChEBI" id="CHEBI:16842"/>
        <dbReference type="ChEBI" id="CHEBI:30031"/>
        <dbReference type="ChEBI" id="CHEBI:74411"/>
        <dbReference type="ChEBI" id="CHEBI:74449"/>
        <dbReference type="EC" id="1.14.11.53"/>
    </reaction>
</comment>
<feature type="compositionally biased region" description="Low complexity" evidence="23">
    <location>
        <begin position="221"/>
        <end position="233"/>
    </location>
</feature>
<dbReference type="OrthoDB" id="46257at2759"/>
<evidence type="ECO:0000256" key="3">
    <source>
        <dbReference type="ARBA" id="ARBA00006264"/>
    </source>
</evidence>
<evidence type="ECO:0000256" key="16">
    <source>
        <dbReference type="ARBA" id="ARBA00032950"/>
    </source>
</evidence>
<keyword evidence="9" id="KW-0560">Oxidoreductase</keyword>
<evidence type="ECO:0000256" key="17">
    <source>
        <dbReference type="ARBA" id="ARBA00046452"/>
    </source>
</evidence>
<comment type="catalytic activity">
    <reaction evidence="18">
        <text>an N(1)-methyladenosine in tRNA + 2-oxoglutarate + O2 = an adenosine in tRNA + formaldehyde + succinate + CO2</text>
        <dbReference type="Rhea" id="RHEA:54576"/>
        <dbReference type="Rhea" id="RHEA-COMP:10242"/>
        <dbReference type="Rhea" id="RHEA-COMP:12312"/>
        <dbReference type="ChEBI" id="CHEBI:15379"/>
        <dbReference type="ChEBI" id="CHEBI:16526"/>
        <dbReference type="ChEBI" id="CHEBI:16810"/>
        <dbReference type="ChEBI" id="CHEBI:16842"/>
        <dbReference type="ChEBI" id="CHEBI:30031"/>
        <dbReference type="ChEBI" id="CHEBI:74411"/>
        <dbReference type="ChEBI" id="CHEBI:74491"/>
    </reaction>
</comment>
<organism evidence="25 26">
    <name type="scientific">Tribonema minus</name>
    <dbReference type="NCBI Taxonomy" id="303371"/>
    <lineage>
        <taxon>Eukaryota</taxon>
        <taxon>Sar</taxon>
        <taxon>Stramenopiles</taxon>
        <taxon>Ochrophyta</taxon>
        <taxon>PX clade</taxon>
        <taxon>Xanthophyceae</taxon>
        <taxon>Tribonematales</taxon>
        <taxon>Tribonemataceae</taxon>
        <taxon>Tribonema</taxon>
    </lineage>
</organism>
<evidence type="ECO:0000256" key="5">
    <source>
        <dbReference type="ARBA" id="ARBA00013477"/>
    </source>
</evidence>
<name>A0A835ZL97_9STRA</name>
<comment type="similarity">
    <text evidence="3">Belongs to the fto family.</text>
</comment>
<dbReference type="GO" id="GO:0035516">
    <property type="term" value="F:broad specificity oxidative DNA demethylase activity"/>
    <property type="evidence" value="ECO:0007669"/>
    <property type="project" value="InterPro"/>
</dbReference>
<dbReference type="GO" id="GO:0016607">
    <property type="term" value="C:nuclear speck"/>
    <property type="evidence" value="ECO:0007669"/>
    <property type="project" value="UniProtKB-SubCell"/>
</dbReference>
<evidence type="ECO:0000313" key="25">
    <source>
        <dbReference type="EMBL" id="KAG5193084.1"/>
    </source>
</evidence>
<dbReference type="Pfam" id="PF12933">
    <property type="entry name" value="FTO_NTD"/>
    <property type="match status" value="1"/>
</dbReference>
<feature type="compositionally biased region" description="Low complexity" evidence="23">
    <location>
        <begin position="526"/>
        <end position="535"/>
    </location>
</feature>
<evidence type="ECO:0000259" key="24">
    <source>
        <dbReference type="SMART" id="SM01223"/>
    </source>
</evidence>
<feature type="region of interest" description="Disordered" evidence="23">
    <location>
        <begin position="221"/>
        <end position="244"/>
    </location>
</feature>
<evidence type="ECO:0000256" key="13">
    <source>
        <dbReference type="ARBA" id="ARBA00030546"/>
    </source>
</evidence>
<comment type="subcellular location">
    <subcellularLocation>
        <location evidence="2">Cytoplasm</location>
    </subcellularLocation>
    <subcellularLocation>
        <location evidence="1">Nucleus speckle</location>
    </subcellularLocation>
</comment>
<evidence type="ECO:0000256" key="20">
    <source>
        <dbReference type="ARBA" id="ARBA00048582"/>
    </source>
</evidence>
<dbReference type="GO" id="GO:0042245">
    <property type="term" value="P:RNA repair"/>
    <property type="evidence" value="ECO:0007669"/>
    <property type="project" value="InterPro"/>
</dbReference>
<dbReference type="PANTHER" id="PTHR31291:SF2">
    <property type="entry name" value="ALPHA-KETOGLUTARATE-DEPENDENT DIOXYGENASE FTO"/>
    <property type="match status" value="1"/>
</dbReference>
<keyword evidence="26" id="KW-1185">Reference proteome</keyword>
<keyword evidence="6" id="KW-0963">Cytoplasm</keyword>
<evidence type="ECO:0000313" key="26">
    <source>
        <dbReference type="Proteomes" id="UP000664859"/>
    </source>
</evidence>
<comment type="catalytic activity">
    <reaction evidence="21">
        <text>N(6)-methyladenosine in U6 snRNA + 2-oxoglutarate + O2 = adenosine in U6 snRNA + formaldehyde + succinate + CO2</text>
        <dbReference type="Rhea" id="RHEA:57900"/>
        <dbReference type="Rhea" id="RHEA-COMP:13573"/>
        <dbReference type="Rhea" id="RHEA-COMP:13574"/>
        <dbReference type="ChEBI" id="CHEBI:15379"/>
        <dbReference type="ChEBI" id="CHEBI:16526"/>
        <dbReference type="ChEBI" id="CHEBI:16810"/>
        <dbReference type="ChEBI" id="CHEBI:16842"/>
        <dbReference type="ChEBI" id="CHEBI:30031"/>
        <dbReference type="ChEBI" id="CHEBI:74411"/>
        <dbReference type="ChEBI" id="CHEBI:74449"/>
    </reaction>
</comment>
<dbReference type="EC" id="1.14.11.53" evidence="4"/>
<dbReference type="PANTHER" id="PTHR31291">
    <property type="entry name" value="ALPHA-KETOGLUTARATE-DEPENDENT DIOXYGENASE FTO"/>
    <property type="match status" value="1"/>
</dbReference>
<evidence type="ECO:0000256" key="21">
    <source>
        <dbReference type="ARBA" id="ARBA00049056"/>
    </source>
</evidence>
<evidence type="ECO:0000256" key="6">
    <source>
        <dbReference type="ARBA" id="ARBA00022490"/>
    </source>
</evidence>
<keyword evidence="7" id="KW-0479">Metal-binding</keyword>
<keyword evidence="11" id="KW-0539">Nucleus</keyword>
<evidence type="ECO:0000256" key="23">
    <source>
        <dbReference type="SAM" id="MobiDB-lite"/>
    </source>
</evidence>
<evidence type="ECO:0000256" key="15">
    <source>
        <dbReference type="ARBA" id="ARBA00032169"/>
    </source>
</evidence>
<evidence type="ECO:0000256" key="10">
    <source>
        <dbReference type="ARBA" id="ARBA00023004"/>
    </source>
</evidence>
<dbReference type="Pfam" id="PF12934">
    <property type="entry name" value="FTO_CTD"/>
    <property type="match status" value="1"/>
</dbReference>
<reference evidence="25" key="1">
    <citation type="submission" date="2021-02" db="EMBL/GenBank/DDBJ databases">
        <title>First Annotated Genome of the Yellow-green Alga Tribonema minus.</title>
        <authorList>
            <person name="Mahan K.M."/>
        </authorList>
    </citation>
    <scope>NUCLEOTIDE SEQUENCE</scope>
    <source>
        <strain evidence="25">UTEX B ZZ1240</strain>
    </source>
</reference>
<dbReference type="SMART" id="SM01223">
    <property type="entry name" value="FTO_NTD"/>
    <property type="match status" value="1"/>
</dbReference>
<feature type="region of interest" description="Disordered" evidence="23">
    <location>
        <begin position="65"/>
        <end position="85"/>
    </location>
</feature>
<accession>A0A835ZL97</accession>
<feature type="compositionally biased region" description="Gly residues" evidence="23">
    <location>
        <begin position="568"/>
        <end position="584"/>
    </location>
</feature>
<evidence type="ECO:0000256" key="7">
    <source>
        <dbReference type="ARBA" id="ARBA00022723"/>
    </source>
</evidence>
<dbReference type="InterPro" id="IPR038413">
    <property type="entry name" value="FTO_C_sf"/>
</dbReference>
<evidence type="ECO:0000256" key="19">
    <source>
        <dbReference type="ARBA" id="ARBA00048158"/>
    </source>
</evidence>
<dbReference type="GO" id="GO:1990931">
    <property type="term" value="F:mRNA N6-methyladenosine dioxygenase activity"/>
    <property type="evidence" value="ECO:0007669"/>
    <property type="project" value="UniProtKB-EC"/>
</dbReference>
<dbReference type="Gene3D" id="2.60.120.590">
    <property type="entry name" value="Alpha-ketoglutarate-dependent dioxygenase AlkB-like"/>
    <property type="match status" value="1"/>
</dbReference>
<proteinExistence type="inferred from homology"/>
<protein>
    <recommendedName>
        <fullName evidence="5">Alpha-ketoglutarate-dependent dioxygenase FTO</fullName>
        <ecNumber evidence="4">1.14.11.53</ecNumber>
    </recommendedName>
    <alternativeName>
        <fullName evidence="12">U6 small nuclear RNA (2'-O-methyladenosine-N(6)-)-demethylase FTO</fullName>
    </alternativeName>
    <alternativeName>
        <fullName evidence="13">U6 small nuclear RNA N(6)-methyladenosine-demethylase FTO</fullName>
    </alternativeName>
    <alternativeName>
        <fullName evidence="15">mRNA (2'-O-methyladenosine-N(6)-)-demethylase FTO</fullName>
    </alternativeName>
    <alternativeName>
        <fullName evidence="16">mRNA N(6)-methyladenosine demethylase FTO</fullName>
    </alternativeName>
    <alternativeName>
        <fullName evidence="14">tRNA N1-methyl adenine demethylase FTO</fullName>
    </alternativeName>
</protein>
<evidence type="ECO:0000256" key="1">
    <source>
        <dbReference type="ARBA" id="ARBA00004324"/>
    </source>
</evidence>
<dbReference type="Gene3D" id="1.20.58.1470">
    <property type="entry name" value="FTO C-terminal domain"/>
    <property type="match status" value="1"/>
</dbReference>
<dbReference type="EMBL" id="JAFCMP010000001">
    <property type="protein sequence ID" value="KAG5193084.1"/>
    <property type="molecule type" value="Genomic_DNA"/>
</dbReference>
<feature type="compositionally biased region" description="Low complexity" evidence="23">
    <location>
        <begin position="552"/>
        <end position="567"/>
    </location>
</feature>
<sequence length="1060" mass="112808">MHSLVREAFSKVHEAGLFLYDIVQAGGKRLSSTFVTRTLVGEAGITYKYLGLRIFAHPWCGGGQADVGQQQQQQQHQRKKKHKGESGAAAAAAVVAAAEDAAVTELWGQGEVESLGPKVVTALRQLCTLNAWLRRRAERACAEEGITARLAAAGHSPGSFDFNLTLINRMEPSGHGDGYHAKLKPEPIFGMGKASVSWHADSCLEDYSTIGVYHVTTPPVTTSMTTSKNRSSSSGGGGGADWKAVASAKAEGEEVVTPPLVVPLRSGDAYFMLDDFNHYHEHLVLAGEDTLRYSSTHRVSVREGNTWAQISGRCREVLSVSAPTAPALPLAQLRAEQALQTELEGEWLYQFWAQGRRHARLHPWWRRPMNALVRWWRELERRSHAAVTHLLSPQSEGAELPRAVETLARCLEARRQQRARWAERLADAAYRALPPDAAPLRPGLWGGGGGGGGGSGGGSAALPYDLTGTVAKLRERYAAAHKAATGGTAVATSARALVAGATSNWAALQQGKGGLAAALAGAAAHRAQQQAPQTQNGGGPAAKQGKPKGLKLKNGVGVNSGNGYASGTSGGGRGGDGSGAGPDSGGAVMRGRRTANKPAVKKRAPKRKKDTSSSSPAVVYHATPGQMPPSVVPNMLDLLSVMDLCGLGRVSRAWRTESQRECHYARRATPAALDPYAFYAQDEETGERTEEVPFTELGEARLAGLIEACGAWRVVVALASRRCVGCGARTGWFSYCACARTCAACFRAPAAKLGSLSYAKVRARVVCACARGSDVGTYVMRFLRCVACGVRTGWISYCACARTCAACFRAPTAKLCSVSYTKLCSVSYAKAHFLLSASQEAELVTLVVPEAAESGCVANRKASLPITHLGRARDSAIRRFGSEEGIMHLSRASAIDRFGSEEAFDAEMTRRRSKAQDGHDARYRAAQVATTEARARGDASAVIKSPSSPRILGLANETNYVGANQASGHVYGAKYGHVFVSDDADEVRERLSELPPRLSQSAAVPPALRPAAYYLDMQPLHVLGSAAVPPALRPAAHYLDAPPLHVLGILFGMEIVHGDY</sequence>
<evidence type="ECO:0000256" key="2">
    <source>
        <dbReference type="ARBA" id="ARBA00004496"/>
    </source>
</evidence>
<feature type="region of interest" description="Disordered" evidence="23">
    <location>
        <begin position="526"/>
        <end position="627"/>
    </location>
</feature>
<evidence type="ECO:0000256" key="9">
    <source>
        <dbReference type="ARBA" id="ARBA00023002"/>
    </source>
</evidence>
<dbReference type="GO" id="GO:0040014">
    <property type="term" value="P:regulation of multicellular organism growth"/>
    <property type="evidence" value="ECO:0007669"/>
    <property type="project" value="InterPro"/>
</dbReference>
<evidence type="ECO:0000256" key="8">
    <source>
        <dbReference type="ARBA" id="ARBA00022964"/>
    </source>
</evidence>
<feature type="domain" description="Alpha-ketoglutarate-dependent dioxygenase FTO catalytic" evidence="24">
    <location>
        <begin position="1"/>
        <end position="302"/>
    </location>
</feature>